<feature type="transmembrane region" description="Helical" evidence="1">
    <location>
        <begin position="34"/>
        <end position="54"/>
    </location>
</feature>
<keyword evidence="1" id="KW-1133">Transmembrane helix</keyword>
<feature type="transmembrane region" description="Helical" evidence="1">
    <location>
        <begin position="229"/>
        <end position="249"/>
    </location>
</feature>
<keyword evidence="4" id="KW-1185">Reference proteome</keyword>
<accession>A0A5F1ZUV7</accession>
<dbReference type="RefSeq" id="WP_135645016.1">
    <property type="nucleotide sequence ID" value="NZ_RQER01000006.1"/>
</dbReference>
<dbReference type="Proteomes" id="UP000297946">
    <property type="component" value="Unassembled WGS sequence"/>
</dbReference>
<feature type="transmembrane region" description="Helical" evidence="1">
    <location>
        <begin position="360"/>
        <end position="381"/>
    </location>
</feature>
<feature type="transmembrane region" description="Helical" evidence="1">
    <location>
        <begin position="402"/>
        <end position="421"/>
    </location>
</feature>
<reference evidence="3" key="1">
    <citation type="submission" date="2018-10" db="EMBL/GenBank/DDBJ databases">
        <authorList>
            <person name="Vincent A.T."/>
            <person name="Schiettekatte O."/>
            <person name="Bourhy P."/>
            <person name="Veyrier F.J."/>
            <person name="Picardeau M."/>
        </authorList>
    </citation>
    <scope>NUCLEOTIDE SEQUENCE</scope>
    <source>
        <strain evidence="3">201702690</strain>
    </source>
</reference>
<evidence type="ECO:0000313" key="3">
    <source>
        <dbReference type="EMBL" id="TGL42214.1"/>
    </source>
</evidence>
<feature type="transmembrane region" description="Helical" evidence="1">
    <location>
        <begin position="301"/>
        <end position="318"/>
    </location>
</feature>
<evidence type="ECO:0000313" key="4">
    <source>
        <dbReference type="Proteomes" id="UP000297273"/>
    </source>
</evidence>
<dbReference type="EMBL" id="RQER01000006">
    <property type="protein sequence ID" value="TGK01334.1"/>
    <property type="molecule type" value="Genomic_DNA"/>
</dbReference>
<evidence type="ECO:0000313" key="2">
    <source>
        <dbReference type="EMBL" id="TGK01334.1"/>
    </source>
</evidence>
<feature type="transmembrane region" description="Helical" evidence="1">
    <location>
        <begin position="441"/>
        <end position="459"/>
    </location>
</feature>
<feature type="transmembrane region" description="Helical" evidence="1">
    <location>
        <begin position="531"/>
        <end position="549"/>
    </location>
</feature>
<protein>
    <recommendedName>
        <fullName evidence="6">Glycosyltransferase RgtA/B/C/D-like domain-containing protein</fullName>
    </recommendedName>
</protein>
<dbReference type="EMBL" id="RQGC01000004">
    <property type="protein sequence ID" value="TGL42214.1"/>
    <property type="molecule type" value="Genomic_DNA"/>
</dbReference>
<comment type="caution">
    <text evidence="2">The sequence shown here is derived from an EMBL/GenBank/DDBJ whole genome shotgun (WGS) entry which is preliminary data.</text>
</comment>
<feature type="transmembrane region" description="Helical" evidence="1">
    <location>
        <begin position="60"/>
        <end position="78"/>
    </location>
</feature>
<proteinExistence type="predicted"/>
<dbReference type="AlphaFoldDB" id="A0A5F1ZUV7"/>
<evidence type="ECO:0000313" key="5">
    <source>
        <dbReference type="Proteomes" id="UP000297946"/>
    </source>
</evidence>
<feature type="transmembrane region" description="Helical" evidence="1">
    <location>
        <begin position="505"/>
        <end position="524"/>
    </location>
</feature>
<feature type="transmembrane region" description="Helical" evidence="1">
    <location>
        <begin position="325"/>
        <end position="345"/>
    </location>
</feature>
<gene>
    <name evidence="2" type="ORF">EHO57_10395</name>
    <name evidence="3" type="ORF">EHQ53_08475</name>
</gene>
<feature type="transmembrane region" description="Helical" evidence="1">
    <location>
        <begin position="471"/>
        <end position="490"/>
    </location>
</feature>
<keyword evidence="1" id="KW-0812">Transmembrane</keyword>
<sequence>MVIFFFVSALILTYLISVFLFHKGHVFSLERNSIAISLAVLIHGVLAFLLVLLGIYKLAYVIYIILIFSGAIFAYLLIARKNPLLFPLEGKDPKSKPIYRILFWILILCGFVLYFFFPTEYIKGDRDQGVYLVFASQIQKTGGLEFSDPHFLELSSILGEAIVFGYPAIEADQSAPKTEINLSPRFFALYPSFLAIALDLFGVEGAFRVNGIFGILFLFFVFLHTKRIIGARGAIVAVFFGSLNAAQIWNLRTTLSEPLGQFLLIFSLYLAQSNFERKNVLRMLFAGAILGLSSFNRIDSLIYLPAISFLVCYLLLIHRKYAISGIAFLLGFSLMAVLGILYGYFYSKPYLIDLWERGPLLKLSLLCILSLVSTGIVYVFSHSSVGKKILHLFRTFLQAQRGPLRILLAISLFAWIGFAYFLRPRLGITETLSEGLLFQKNSFLCFLFYVPVILVLFAVQGFDTLLFRRRNLSSIFFLFIGFFLLIVYLYEPSIHPDHFWASRRWMLFPIPFAILMGIIGLNTFPVSKPIWKNALIFTVISSNIYSLYIHDSLFISERMLSGYAKEYERLGSSLPQKNALYFTKRQDLASPLRYLEEKDTYLISNTNGFLPKVLPLLETGKEIYLIDEDPQLESPGLSLQKVDHILLSGNFPIESINRYPDMLLERTSLLQVYRITKNTSPSSRYSKEHTVRISGLDRSYSIRITKSTSTGRFSGWEEVIGYDKHLPANPKGRYRLEFSGEFLSESAFSLVAGDKGSQVLLPETQGEGDNENRKVEFFLENDGTDQIQIRFHRKKQSRSNVKFVTLSKIL</sequence>
<dbReference type="Proteomes" id="UP000297273">
    <property type="component" value="Unassembled WGS sequence"/>
</dbReference>
<keyword evidence="1" id="KW-0472">Membrane</keyword>
<evidence type="ECO:0008006" key="6">
    <source>
        <dbReference type="Google" id="ProtNLM"/>
    </source>
</evidence>
<feature type="transmembrane region" description="Helical" evidence="1">
    <location>
        <begin position="98"/>
        <end position="117"/>
    </location>
</feature>
<feature type="transmembrane region" description="Helical" evidence="1">
    <location>
        <begin position="193"/>
        <end position="222"/>
    </location>
</feature>
<evidence type="ECO:0000256" key="1">
    <source>
        <dbReference type="SAM" id="Phobius"/>
    </source>
</evidence>
<feature type="transmembrane region" description="Helical" evidence="1">
    <location>
        <begin position="6"/>
        <end position="22"/>
    </location>
</feature>
<dbReference type="OrthoDB" id="345219at2"/>
<organism evidence="2 5">
    <name type="scientific">Leptospira langatensis</name>
    <dbReference type="NCBI Taxonomy" id="2484983"/>
    <lineage>
        <taxon>Bacteria</taxon>
        <taxon>Pseudomonadati</taxon>
        <taxon>Spirochaetota</taxon>
        <taxon>Spirochaetia</taxon>
        <taxon>Leptospirales</taxon>
        <taxon>Leptospiraceae</taxon>
        <taxon>Leptospira</taxon>
    </lineage>
</organism>
<reference evidence="4 5" key="2">
    <citation type="journal article" date="2019" name="PLoS Negl. Trop. Dis.">
        <title>Revisiting the worldwide diversity of Leptospira species in the environment.</title>
        <authorList>
            <person name="Vincent A.T."/>
            <person name="Schiettekatte O."/>
            <person name="Bourhy P."/>
            <person name="Veyrier F.J."/>
            <person name="Picardeau M."/>
        </authorList>
    </citation>
    <scope>NUCLEOTIDE SEQUENCE [LARGE SCALE GENOMIC DNA]</scope>
    <source>
        <strain evidence="4">201702690</strain>
        <strain evidence="2 5">SSW18</strain>
    </source>
</reference>
<name>A0A5F1ZUV7_9LEPT</name>